<protein>
    <recommendedName>
        <fullName evidence="7">Homeobox domain-containing protein</fullName>
    </recommendedName>
</protein>
<keyword evidence="3 4" id="KW-0539">Nucleus</keyword>
<feature type="region of interest" description="Disordered" evidence="6">
    <location>
        <begin position="237"/>
        <end position="258"/>
    </location>
</feature>
<dbReference type="InterPro" id="IPR017970">
    <property type="entry name" value="Homeobox_CS"/>
</dbReference>
<dbReference type="GO" id="GO:0030154">
    <property type="term" value="P:cell differentiation"/>
    <property type="evidence" value="ECO:0007669"/>
    <property type="project" value="TreeGrafter"/>
</dbReference>
<dbReference type="RefSeq" id="XP_037144552.1">
    <property type="nucleotide sequence ID" value="XM_037288657.1"/>
</dbReference>
<dbReference type="SMART" id="SM00389">
    <property type="entry name" value="HOX"/>
    <property type="match status" value="1"/>
</dbReference>
<evidence type="ECO:0000256" key="2">
    <source>
        <dbReference type="ARBA" id="ARBA00023155"/>
    </source>
</evidence>
<dbReference type="InterPro" id="IPR001356">
    <property type="entry name" value="HD"/>
</dbReference>
<keyword evidence="1 4" id="KW-0238">DNA-binding</keyword>
<reference evidence="8 9" key="1">
    <citation type="submission" date="2020-07" db="EMBL/GenBank/DDBJ databases">
        <title>The yeast mating-type switching endonuclease HO is a domesticated member of an unorthodox homing genetic element family.</title>
        <authorList>
            <person name="Coughlan A.Y."/>
            <person name="Lombardi L."/>
            <person name="Braun-Galleani S."/>
            <person name="Martos A.R."/>
            <person name="Galeote V."/>
            <person name="Bigey F."/>
            <person name="Dequin S."/>
            <person name="Byrne K.P."/>
            <person name="Wolfe K.H."/>
        </authorList>
    </citation>
    <scope>NUCLEOTIDE SEQUENCE [LARGE SCALE GENOMIC DNA]</scope>
    <source>
        <strain evidence="8 9">NRRL Y-6702</strain>
    </source>
</reference>
<feature type="compositionally biased region" description="Low complexity" evidence="6">
    <location>
        <begin position="114"/>
        <end position="133"/>
    </location>
</feature>
<dbReference type="GeneID" id="59236548"/>
<dbReference type="AlphaFoldDB" id="A0A7H9B2E1"/>
<dbReference type="KEGG" id="zmk:HG535_0D05340"/>
<dbReference type="SUPFAM" id="SSF46689">
    <property type="entry name" value="Homeodomain-like"/>
    <property type="match status" value="1"/>
</dbReference>
<dbReference type="PROSITE" id="PS00027">
    <property type="entry name" value="HOMEOBOX_1"/>
    <property type="match status" value="1"/>
</dbReference>
<organism evidence="8 9">
    <name type="scientific">Zygotorulaspora mrakii</name>
    <name type="common">Zygosaccharomyces mrakii</name>
    <dbReference type="NCBI Taxonomy" id="42260"/>
    <lineage>
        <taxon>Eukaryota</taxon>
        <taxon>Fungi</taxon>
        <taxon>Dikarya</taxon>
        <taxon>Ascomycota</taxon>
        <taxon>Saccharomycotina</taxon>
        <taxon>Saccharomycetes</taxon>
        <taxon>Saccharomycetales</taxon>
        <taxon>Saccharomycetaceae</taxon>
        <taxon>Zygotorulaspora</taxon>
    </lineage>
</organism>
<feature type="domain" description="Homeobox" evidence="7">
    <location>
        <begin position="183"/>
        <end position="243"/>
    </location>
</feature>
<dbReference type="InterPro" id="IPR051000">
    <property type="entry name" value="Homeobox_DNA-bind_prot"/>
</dbReference>
<dbReference type="GO" id="GO:0000978">
    <property type="term" value="F:RNA polymerase II cis-regulatory region sequence-specific DNA binding"/>
    <property type="evidence" value="ECO:0007669"/>
    <property type="project" value="TreeGrafter"/>
</dbReference>
<evidence type="ECO:0000256" key="1">
    <source>
        <dbReference type="ARBA" id="ARBA00023125"/>
    </source>
</evidence>
<accession>A0A7H9B2E1</accession>
<dbReference type="GO" id="GO:0000981">
    <property type="term" value="F:DNA-binding transcription factor activity, RNA polymerase II-specific"/>
    <property type="evidence" value="ECO:0007669"/>
    <property type="project" value="InterPro"/>
</dbReference>
<gene>
    <name evidence="8" type="ORF">HG535_0D05340</name>
</gene>
<name>A0A7H9B2E1_ZYGMR</name>
<evidence type="ECO:0000256" key="6">
    <source>
        <dbReference type="SAM" id="MobiDB-lite"/>
    </source>
</evidence>
<sequence>MKFVKRSHIFIHSNIKLNKQLRRSVCFDIWAYLIMTTSGKPLLPSLQSIFHTEGPMPEPCSSLLNSMRPRFYSDNGVIRLPPLEGGVQRPKSVDSGLRHTMVSQPANTETKVEPSTPLSKTKSATSSLGASSSLGKRCDVLTPLSAARAIITPSANDKKRAFAFITHSQETFPKKEPKIDNAPLARRKRRRTSTQELRILQAEFDLCPAPDKRKRQELADRCNMSVKAIQIWFQNRRQASKKQKNSASKSTAASAETKEMSEMIIEDNLHMTPLANKIINTLETGNCRDSTVDDLSVVLPEEKISPTKSINKYTPTKLSPSSKRGQALTFHLTSDKKLLTPIKTPSNTRVNRLINGTPGSVSPFPRKYSITQNNSKPILEHKKIPLRELNTNTLVH</sequence>
<keyword evidence="9" id="KW-1185">Reference proteome</keyword>
<dbReference type="EMBL" id="CP058607">
    <property type="protein sequence ID" value="QLG72825.1"/>
    <property type="molecule type" value="Genomic_DNA"/>
</dbReference>
<dbReference type="GO" id="GO:0005634">
    <property type="term" value="C:nucleus"/>
    <property type="evidence" value="ECO:0007669"/>
    <property type="project" value="UniProtKB-SubCell"/>
</dbReference>
<evidence type="ECO:0000313" key="9">
    <source>
        <dbReference type="Proteomes" id="UP000509704"/>
    </source>
</evidence>
<dbReference type="Gene3D" id="1.10.10.60">
    <property type="entry name" value="Homeodomain-like"/>
    <property type="match status" value="1"/>
</dbReference>
<feature type="compositionally biased region" description="Low complexity" evidence="6">
    <location>
        <begin position="245"/>
        <end position="255"/>
    </location>
</feature>
<evidence type="ECO:0000259" key="7">
    <source>
        <dbReference type="PROSITE" id="PS50071"/>
    </source>
</evidence>
<dbReference type="OrthoDB" id="6159439at2759"/>
<dbReference type="PROSITE" id="PS50071">
    <property type="entry name" value="HOMEOBOX_2"/>
    <property type="match status" value="1"/>
</dbReference>
<proteinExistence type="predicted"/>
<dbReference type="PANTHER" id="PTHR24324:SF9">
    <property type="entry name" value="HOMEOBOX DOMAIN-CONTAINING PROTEIN"/>
    <property type="match status" value="1"/>
</dbReference>
<dbReference type="InterPro" id="IPR009057">
    <property type="entry name" value="Homeodomain-like_sf"/>
</dbReference>
<dbReference type="PANTHER" id="PTHR24324">
    <property type="entry name" value="HOMEOBOX PROTEIN HHEX"/>
    <property type="match status" value="1"/>
</dbReference>
<feature type="region of interest" description="Disordered" evidence="6">
    <location>
        <begin position="102"/>
        <end position="133"/>
    </location>
</feature>
<dbReference type="CDD" id="cd00086">
    <property type="entry name" value="homeodomain"/>
    <property type="match status" value="1"/>
</dbReference>
<feature type="DNA-binding region" description="Homeobox" evidence="4">
    <location>
        <begin position="185"/>
        <end position="244"/>
    </location>
</feature>
<evidence type="ECO:0000256" key="5">
    <source>
        <dbReference type="RuleBase" id="RU000682"/>
    </source>
</evidence>
<keyword evidence="2 4" id="KW-0371">Homeobox</keyword>
<comment type="subcellular location">
    <subcellularLocation>
        <location evidence="4 5">Nucleus</location>
    </subcellularLocation>
</comment>
<dbReference type="Pfam" id="PF00046">
    <property type="entry name" value="Homeodomain"/>
    <property type="match status" value="1"/>
</dbReference>
<evidence type="ECO:0000313" key="8">
    <source>
        <dbReference type="EMBL" id="QLG72825.1"/>
    </source>
</evidence>
<dbReference type="Proteomes" id="UP000509704">
    <property type="component" value="Chromosome 4"/>
</dbReference>
<evidence type="ECO:0000256" key="3">
    <source>
        <dbReference type="ARBA" id="ARBA00023242"/>
    </source>
</evidence>
<evidence type="ECO:0000256" key="4">
    <source>
        <dbReference type="PROSITE-ProRule" id="PRU00108"/>
    </source>
</evidence>